<accession>A0A7L4UT17</accession>
<dbReference type="EMBL" id="QENZ01000003">
    <property type="protein sequence ID" value="PVX52427.1"/>
    <property type="molecule type" value="Genomic_DNA"/>
</dbReference>
<dbReference type="SUPFAM" id="SSF50447">
    <property type="entry name" value="Translation proteins"/>
    <property type="match status" value="1"/>
</dbReference>
<dbReference type="SUPFAM" id="SSF54980">
    <property type="entry name" value="EF-G C-terminal domain-like"/>
    <property type="match status" value="2"/>
</dbReference>
<dbReference type="NCBIfam" id="TIGR01394">
    <property type="entry name" value="TypA_BipA"/>
    <property type="match status" value="1"/>
</dbReference>
<dbReference type="Proteomes" id="UP000251835">
    <property type="component" value="Unassembled WGS sequence"/>
</dbReference>
<dbReference type="SMART" id="SM00838">
    <property type="entry name" value="EFG_C"/>
    <property type="match status" value="1"/>
</dbReference>
<keyword evidence="2" id="KW-0378">Hydrolase</keyword>
<dbReference type="SUPFAM" id="SSF52540">
    <property type="entry name" value="P-loop containing nucleoside triphosphate hydrolases"/>
    <property type="match status" value="1"/>
</dbReference>
<comment type="caution">
    <text evidence="4">The sequence shown here is derived from an EMBL/GenBank/DDBJ whole genome shotgun (WGS) entry which is preliminary data.</text>
</comment>
<evidence type="ECO:0000259" key="3">
    <source>
        <dbReference type="PROSITE" id="PS51722"/>
    </source>
</evidence>
<dbReference type="GO" id="GO:0000049">
    <property type="term" value="F:tRNA binding"/>
    <property type="evidence" value="ECO:0007669"/>
    <property type="project" value="UniProtKB-KW"/>
</dbReference>
<dbReference type="Gene3D" id="2.40.30.10">
    <property type="entry name" value="Translation factors"/>
    <property type="match status" value="1"/>
</dbReference>
<dbReference type="PROSITE" id="PS00301">
    <property type="entry name" value="G_TR_1"/>
    <property type="match status" value="1"/>
</dbReference>
<dbReference type="AlphaFoldDB" id="A0A7L4UT17"/>
<keyword evidence="2" id="KW-0694">RNA-binding</keyword>
<dbReference type="InterPro" id="IPR031157">
    <property type="entry name" value="G_TR_CS"/>
</dbReference>
<dbReference type="InterPro" id="IPR006298">
    <property type="entry name" value="BipA"/>
</dbReference>
<dbReference type="InterPro" id="IPR004161">
    <property type="entry name" value="EFTu-like_2"/>
</dbReference>
<evidence type="ECO:0000256" key="2">
    <source>
        <dbReference type="HAMAP-Rule" id="MF_00849"/>
    </source>
</evidence>
<comment type="subcellular location">
    <subcellularLocation>
        <location evidence="2">Cytoplasm</location>
    </subcellularLocation>
    <text evidence="2">Binds to ribosomes.</text>
</comment>
<keyword evidence="2" id="KW-0820">tRNA-binding</keyword>
<dbReference type="GO" id="GO:0019843">
    <property type="term" value="F:rRNA binding"/>
    <property type="evidence" value="ECO:0007669"/>
    <property type="project" value="UniProtKB-KW"/>
</dbReference>
<keyword evidence="2" id="KW-0963">Cytoplasm</keyword>
<dbReference type="PRINTS" id="PR00315">
    <property type="entry name" value="ELONGATNFCT"/>
</dbReference>
<dbReference type="CDD" id="cd16263">
    <property type="entry name" value="BipA_III"/>
    <property type="match status" value="1"/>
</dbReference>
<sequence>MRSSNSLVIKLTFAELFLEKNMQKLRNIAIIAHVDHGKTTLVDEMIKFGQDQKTQEKAGDLIMDSNDLERERGITILSKNVSVRYKDYKINVIDTPGHADFGGEVERVLNMADGVLLIVDAFEGPMPQTRFVLQKAIELGLKPIVVINKVDKENCKPDEAMEAVFDLMFSLGATEDQLDFPTIYGSAKNGWMSDDWKKPTTSIETLLEAIIEYIPEPQVEAGETLQMLITSLQYSSYKGRIAVGRLYSGVLRSNMKVALVARDGSIRKSVVKELNIFDGLEQVQVDELQPGEICALTGLEGFDIGDTVADIENPKALRHITIDEPTMSMSFMINDSPFFGREGKLVTSRHIRERLESELEKNLALRVEETGSADVFKVHGRGVLHLSILIETMRREGYELQIGQPQVLFKEIDGKRCEPMEELNIDVPEEMAGTVVELVTQRKGEMHNMEPRGGRMFLMFNIPSRGLIGLRNQIIVSTMGEAVMTHRFTEYAPYKGDIPERIKGSLISLEPGKAIPYSLNNLQDRGRFFVAPNEEIYEGQVIGEHTRPNDLTVNVTKTKKLSNMRSSGNDEKVKLAPPTKFTLEEALEYIQSDELVEVTPKSIRLRKVHLTEMERKRAGKK</sequence>
<dbReference type="Gene3D" id="3.40.50.300">
    <property type="entry name" value="P-loop containing nucleotide triphosphate hydrolases"/>
    <property type="match status" value="1"/>
</dbReference>
<comment type="catalytic activity">
    <reaction evidence="2">
        <text>GTP + H2O = GDP + phosphate + H(+)</text>
        <dbReference type="Rhea" id="RHEA:19669"/>
        <dbReference type="ChEBI" id="CHEBI:15377"/>
        <dbReference type="ChEBI" id="CHEBI:15378"/>
        <dbReference type="ChEBI" id="CHEBI:37565"/>
        <dbReference type="ChEBI" id="CHEBI:43474"/>
        <dbReference type="ChEBI" id="CHEBI:58189"/>
    </reaction>
</comment>
<dbReference type="CDD" id="cd01891">
    <property type="entry name" value="TypA_BipA"/>
    <property type="match status" value="1"/>
</dbReference>
<comment type="similarity">
    <text evidence="2">Belongs to the TRAFAC class translation factor GTPase superfamily. Classic translation factor GTPase family. BipA subfamily.</text>
</comment>
<dbReference type="CDD" id="cd03691">
    <property type="entry name" value="BipA_TypA_II"/>
    <property type="match status" value="1"/>
</dbReference>
<dbReference type="PROSITE" id="PS51722">
    <property type="entry name" value="G_TR_2"/>
    <property type="match status" value="1"/>
</dbReference>
<dbReference type="Gene3D" id="3.30.70.870">
    <property type="entry name" value="Elongation Factor G (Translational Gtpase), domain 3"/>
    <property type="match status" value="1"/>
</dbReference>
<dbReference type="InterPro" id="IPR047043">
    <property type="entry name" value="BipA_III"/>
</dbReference>
<dbReference type="InterPro" id="IPR035647">
    <property type="entry name" value="EFG_III/V"/>
</dbReference>
<reference evidence="4 5" key="1">
    <citation type="submission" date="2018-05" db="EMBL/GenBank/DDBJ databases">
        <title>Genomic Encyclopedia of Type Strains, Phase IV (KMG-IV): sequencing the most valuable type-strain genomes for metagenomic binning, comparative biology and taxonomic classification.</title>
        <authorList>
            <person name="Goeker M."/>
        </authorList>
    </citation>
    <scope>NUCLEOTIDE SEQUENCE [LARGE SCALE GENOMIC DNA]</scope>
    <source>
        <strain evidence="4 5">DSM 28579</strain>
    </source>
</reference>
<dbReference type="InterPro" id="IPR047042">
    <property type="entry name" value="BipA_II"/>
</dbReference>
<protein>
    <recommendedName>
        <fullName evidence="2">Large ribosomal subunit assembly factor BipA</fullName>
        <ecNumber evidence="2">3.6.5.-</ecNumber>
    </recommendedName>
    <alternativeName>
        <fullName evidence="2">GTP-binding protein BipA</fullName>
    </alternativeName>
</protein>
<dbReference type="Gene3D" id="3.30.70.240">
    <property type="match status" value="1"/>
</dbReference>
<dbReference type="PANTHER" id="PTHR42908">
    <property type="entry name" value="TRANSLATION ELONGATION FACTOR-RELATED"/>
    <property type="match status" value="1"/>
</dbReference>
<dbReference type="EC" id="3.6.5.-" evidence="2"/>
<dbReference type="HAMAP" id="MF_00849">
    <property type="entry name" value="BipA"/>
    <property type="match status" value="1"/>
</dbReference>
<keyword evidence="2" id="KW-0690">Ribosome biogenesis</keyword>
<comment type="subunit">
    <text evidence="2">Monomer.</text>
</comment>
<dbReference type="FunFam" id="3.30.70.870:FF:000003">
    <property type="entry name" value="GTP-binding protein TypA"/>
    <property type="match status" value="1"/>
</dbReference>
<proteinExistence type="inferred from homology"/>
<feature type="binding site" evidence="2">
    <location>
        <begin position="148"/>
        <end position="151"/>
    </location>
    <ligand>
        <name>GTP</name>
        <dbReference type="ChEBI" id="CHEBI:37565"/>
    </ligand>
</feature>
<dbReference type="PANTHER" id="PTHR42908:SF8">
    <property type="entry name" value="TR-TYPE G DOMAIN-CONTAINING PROTEIN"/>
    <property type="match status" value="1"/>
</dbReference>
<keyword evidence="5" id="KW-1185">Reference proteome</keyword>
<dbReference type="FunFam" id="2.40.50.250:FF:000001">
    <property type="entry name" value="GTP-binding protein TypA"/>
    <property type="match status" value="1"/>
</dbReference>
<dbReference type="GO" id="GO:0043022">
    <property type="term" value="F:ribosome binding"/>
    <property type="evidence" value="ECO:0007669"/>
    <property type="project" value="UniProtKB-UniRule"/>
</dbReference>
<dbReference type="Gene3D" id="2.40.50.250">
    <property type="entry name" value="bipa protein"/>
    <property type="match status" value="1"/>
</dbReference>
<keyword evidence="2" id="KW-0699">rRNA-binding</keyword>
<dbReference type="InterPro" id="IPR042116">
    <property type="entry name" value="TypA/BipA_C"/>
</dbReference>
<dbReference type="Pfam" id="PF00009">
    <property type="entry name" value="GTP_EFTU"/>
    <property type="match status" value="1"/>
</dbReference>
<dbReference type="InterPro" id="IPR048876">
    <property type="entry name" value="BipA_C"/>
</dbReference>
<dbReference type="Pfam" id="PF03144">
    <property type="entry name" value="GTP_EFTU_D2"/>
    <property type="match status" value="1"/>
</dbReference>
<dbReference type="GO" id="GO:0003924">
    <property type="term" value="F:GTPase activity"/>
    <property type="evidence" value="ECO:0007669"/>
    <property type="project" value="UniProtKB-UniRule"/>
</dbReference>
<dbReference type="FunFam" id="3.30.70.240:FF:000002">
    <property type="entry name" value="GTP-binding protein TypA"/>
    <property type="match status" value="1"/>
</dbReference>
<dbReference type="Pfam" id="PF00679">
    <property type="entry name" value="EFG_C"/>
    <property type="match status" value="1"/>
</dbReference>
<dbReference type="InterPro" id="IPR005225">
    <property type="entry name" value="Small_GTP-bd"/>
</dbReference>
<evidence type="ECO:0000313" key="5">
    <source>
        <dbReference type="Proteomes" id="UP000251835"/>
    </source>
</evidence>
<dbReference type="CDD" id="cd03710">
    <property type="entry name" value="BipA_TypA_C"/>
    <property type="match status" value="1"/>
</dbReference>
<dbReference type="GO" id="GO:0005829">
    <property type="term" value="C:cytosol"/>
    <property type="evidence" value="ECO:0007669"/>
    <property type="project" value="TreeGrafter"/>
</dbReference>
<dbReference type="InterPro" id="IPR027417">
    <property type="entry name" value="P-loop_NTPase"/>
</dbReference>
<dbReference type="InterPro" id="IPR047041">
    <property type="entry name" value="BipA_GTP-bd_dom"/>
</dbReference>
<dbReference type="GO" id="GO:0005525">
    <property type="term" value="F:GTP binding"/>
    <property type="evidence" value="ECO:0007669"/>
    <property type="project" value="UniProtKB-UniRule"/>
</dbReference>
<dbReference type="GO" id="GO:0000027">
    <property type="term" value="P:ribosomal large subunit assembly"/>
    <property type="evidence" value="ECO:0007669"/>
    <property type="project" value="UniProtKB-UniRule"/>
</dbReference>
<dbReference type="FunFam" id="3.40.50.300:FF:000055">
    <property type="entry name" value="GTP-binding protein TypA"/>
    <property type="match status" value="1"/>
</dbReference>
<gene>
    <name evidence="2" type="primary">bipA</name>
    <name evidence="4" type="ORF">C7377_0741</name>
</gene>
<feature type="domain" description="Tr-type G" evidence="3">
    <location>
        <begin position="23"/>
        <end position="218"/>
    </location>
</feature>
<feature type="binding site" evidence="2">
    <location>
        <begin position="35"/>
        <end position="40"/>
    </location>
    <ligand>
        <name>GTP</name>
        <dbReference type="ChEBI" id="CHEBI:37565"/>
    </ligand>
</feature>
<name>A0A7L4UT17_BALHA</name>
<dbReference type="InterPro" id="IPR000640">
    <property type="entry name" value="EFG_V-like"/>
</dbReference>
<dbReference type="GO" id="GO:1990904">
    <property type="term" value="C:ribonucleoprotein complex"/>
    <property type="evidence" value="ECO:0007669"/>
    <property type="project" value="TreeGrafter"/>
</dbReference>
<keyword evidence="1 2" id="KW-0342">GTP-binding</keyword>
<evidence type="ECO:0000256" key="1">
    <source>
        <dbReference type="ARBA" id="ARBA00023134"/>
    </source>
</evidence>
<organism evidence="4 5">
    <name type="scientific">Balneicella halophila</name>
    <dbReference type="NCBI Taxonomy" id="1537566"/>
    <lineage>
        <taxon>Bacteria</taxon>
        <taxon>Pseudomonadati</taxon>
        <taxon>Bacteroidota</taxon>
        <taxon>Bacteroidia</taxon>
        <taxon>Bacteroidales</taxon>
        <taxon>Balneicellaceae</taxon>
        <taxon>Balneicella</taxon>
    </lineage>
</organism>
<comment type="function">
    <text evidence="2">A 50S ribosomal subunit assembly protein with GTPase activity, required for 50S subunit assembly at low temperatures, may also play a role in translation. Binds GTP and analogs. Binds the 70S ribosome between the 30S and 50S subunits, in a similar position as ribosome-bound EF-G; it contacts a number of ribosomal proteins, both rRNAs and the A-site tRNA.</text>
</comment>
<dbReference type="InterPro" id="IPR000795">
    <property type="entry name" value="T_Tr_GTP-bd_dom"/>
</dbReference>
<keyword evidence="2" id="KW-0547">Nucleotide-binding</keyword>
<dbReference type="InterPro" id="IPR009000">
    <property type="entry name" value="Transl_B-barrel_sf"/>
</dbReference>
<dbReference type="InterPro" id="IPR035651">
    <property type="entry name" value="BipA_V"/>
</dbReference>
<evidence type="ECO:0000313" key="4">
    <source>
        <dbReference type="EMBL" id="PVX52427.1"/>
    </source>
</evidence>
<dbReference type="NCBIfam" id="TIGR00231">
    <property type="entry name" value="small_GTP"/>
    <property type="match status" value="1"/>
</dbReference>
<dbReference type="Pfam" id="PF21018">
    <property type="entry name" value="BipA_C"/>
    <property type="match status" value="1"/>
</dbReference>